<accession>A0ABD1EAM2</accession>
<name>A0ABD1EAM2_HYPHA</name>
<dbReference type="PANTHER" id="PTHR12461:SF99">
    <property type="entry name" value="BIFUNCTIONAL PEPTIDASE AND (3S)-LYSYL HYDROXYLASE JMJD7"/>
    <property type="match status" value="1"/>
</dbReference>
<evidence type="ECO:0000313" key="2">
    <source>
        <dbReference type="EMBL" id="KAL1491669.1"/>
    </source>
</evidence>
<protein>
    <recommendedName>
        <fullName evidence="1">JmjC domain-containing protein</fullName>
    </recommendedName>
</protein>
<proteinExistence type="predicted"/>
<dbReference type="InterPro" id="IPR014710">
    <property type="entry name" value="RmlC-like_jellyroll"/>
</dbReference>
<dbReference type="SMART" id="SM00558">
    <property type="entry name" value="JmjC"/>
    <property type="match status" value="1"/>
</dbReference>
<dbReference type="Pfam" id="PF13621">
    <property type="entry name" value="Cupin_8"/>
    <property type="match status" value="1"/>
</dbReference>
<organism evidence="2 3">
    <name type="scientific">Hypothenemus hampei</name>
    <name type="common">Coffee berry borer</name>
    <dbReference type="NCBI Taxonomy" id="57062"/>
    <lineage>
        <taxon>Eukaryota</taxon>
        <taxon>Metazoa</taxon>
        <taxon>Ecdysozoa</taxon>
        <taxon>Arthropoda</taxon>
        <taxon>Hexapoda</taxon>
        <taxon>Insecta</taxon>
        <taxon>Pterygota</taxon>
        <taxon>Neoptera</taxon>
        <taxon>Endopterygota</taxon>
        <taxon>Coleoptera</taxon>
        <taxon>Polyphaga</taxon>
        <taxon>Cucujiformia</taxon>
        <taxon>Curculionidae</taxon>
        <taxon>Scolytinae</taxon>
        <taxon>Hypothenemus</taxon>
    </lineage>
</organism>
<dbReference type="PROSITE" id="PS51184">
    <property type="entry name" value="JMJC"/>
    <property type="match status" value="1"/>
</dbReference>
<dbReference type="InterPro" id="IPR003347">
    <property type="entry name" value="JmjC_dom"/>
</dbReference>
<dbReference type="Gene3D" id="2.60.120.10">
    <property type="entry name" value="Jelly Rolls"/>
    <property type="match status" value="1"/>
</dbReference>
<dbReference type="EMBL" id="JBDJPC010000009">
    <property type="protein sequence ID" value="KAL1491669.1"/>
    <property type="molecule type" value="Genomic_DNA"/>
</dbReference>
<dbReference type="Proteomes" id="UP001566132">
    <property type="component" value="Unassembled WGS sequence"/>
</dbReference>
<reference evidence="2 3" key="1">
    <citation type="submission" date="2024-05" db="EMBL/GenBank/DDBJ databases">
        <title>Genetic variation in Jamaican populations of the coffee berry borer (Hypothenemus hampei).</title>
        <authorList>
            <person name="Errbii M."/>
            <person name="Myrie A."/>
        </authorList>
    </citation>
    <scope>NUCLEOTIDE SEQUENCE [LARGE SCALE GENOMIC DNA]</scope>
    <source>
        <strain evidence="2">JA-Hopewell-2020-01-JO</strain>
        <tissue evidence="2">Whole body</tissue>
    </source>
</reference>
<evidence type="ECO:0000259" key="1">
    <source>
        <dbReference type="PROSITE" id="PS51184"/>
    </source>
</evidence>
<comment type="caution">
    <text evidence="2">The sequence shown here is derived from an EMBL/GenBank/DDBJ whole genome shotgun (WGS) entry which is preliminary data.</text>
</comment>
<keyword evidence="3" id="KW-1185">Reference proteome</keyword>
<dbReference type="SUPFAM" id="SSF51197">
    <property type="entry name" value="Clavaminate synthase-like"/>
    <property type="match status" value="1"/>
</dbReference>
<evidence type="ECO:0000313" key="3">
    <source>
        <dbReference type="Proteomes" id="UP001566132"/>
    </source>
</evidence>
<dbReference type="InterPro" id="IPR041667">
    <property type="entry name" value="Cupin_8"/>
</dbReference>
<feature type="domain" description="JmjC" evidence="1">
    <location>
        <begin position="140"/>
        <end position="311"/>
    </location>
</feature>
<dbReference type="AlphaFoldDB" id="A0ABD1EAM2"/>
<sequence>MCDNEALNSSLIAEALKVLYAETEDFLYRNKEIPEISYLEIQQDTWPIIFLRDYVSRNFPVLIKGGANHFPAVQKWDSQFFMNNYPEKIVTLTVTPNGYADGVAQFQEESHFFLPEEVQMKFKDFLTHLKEKRNNYVTYIQQQNSNLTENYPELLPDIEEFKWASKAFNKKPDAINFWMGDQRAVSSMHKDPYENIYCVIDGYKDFILIPPVDLPYVPYEKYLVKRYKHVTPEGFDVEHCSNETIYWISENPLIDTHSLARKYHIRVCKGDVLYLPSLWFHHVRQSHECIAVNYWYDIEYSDLKYCFYKMLASLCGKSHVV</sequence>
<gene>
    <name evidence="2" type="ORF">ABEB36_012231</name>
</gene>
<dbReference type="PANTHER" id="PTHR12461">
    <property type="entry name" value="HYPOXIA-INDUCIBLE FACTOR 1 ALPHA INHIBITOR-RELATED"/>
    <property type="match status" value="1"/>
</dbReference>